<feature type="non-terminal residue" evidence="2">
    <location>
        <position position="55"/>
    </location>
</feature>
<sequence>MSVCALSSVISTAIRAPLAAVGEDRQPHKAGSPTGHRGEKITDYAQNDAVHRLLE</sequence>
<protein>
    <submittedName>
        <fullName evidence="2">Uncharacterized protein</fullName>
    </submittedName>
</protein>
<dbReference type="EMBL" id="OX459961">
    <property type="protein sequence ID" value="CAI9166544.1"/>
    <property type="molecule type" value="Genomic_DNA"/>
</dbReference>
<evidence type="ECO:0000313" key="3">
    <source>
        <dbReference type="Proteomes" id="UP001176941"/>
    </source>
</evidence>
<reference evidence="2" key="1">
    <citation type="submission" date="2023-04" db="EMBL/GenBank/DDBJ databases">
        <authorList>
            <consortium name="ELIXIR-Norway"/>
        </authorList>
    </citation>
    <scope>NUCLEOTIDE SEQUENCE [LARGE SCALE GENOMIC DNA]</scope>
</reference>
<gene>
    <name evidence="2" type="ORF">MRATA1EN1_LOCUS15506</name>
</gene>
<keyword evidence="3" id="KW-1185">Reference proteome</keyword>
<feature type="region of interest" description="Disordered" evidence="1">
    <location>
        <begin position="21"/>
        <end position="46"/>
    </location>
</feature>
<evidence type="ECO:0000256" key="1">
    <source>
        <dbReference type="SAM" id="MobiDB-lite"/>
    </source>
</evidence>
<evidence type="ECO:0000313" key="2">
    <source>
        <dbReference type="EMBL" id="CAI9166544.1"/>
    </source>
</evidence>
<organism evidence="2 3">
    <name type="scientific">Rangifer tarandus platyrhynchus</name>
    <name type="common">Svalbard reindeer</name>
    <dbReference type="NCBI Taxonomy" id="3082113"/>
    <lineage>
        <taxon>Eukaryota</taxon>
        <taxon>Metazoa</taxon>
        <taxon>Chordata</taxon>
        <taxon>Craniata</taxon>
        <taxon>Vertebrata</taxon>
        <taxon>Euteleostomi</taxon>
        <taxon>Mammalia</taxon>
        <taxon>Eutheria</taxon>
        <taxon>Laurasiatheria</taxon>
        <taxon>Artiodactyla</taxon>
        <taxon>Ruminantia</taxon>
        <taxon>Pecora</taxon>
        <taxon>Cervidae</taxon>
        <taxon>Odocoileinae</taxon>
        <taxon>Rangifer</taxon>
    </lineage>
</organism>
<name>A0ABN8Z3P2_RANTA</name>
<proteinExistence type="predicted"/>
<dbReference type="Proteomes" id="UP001176941">
    <property type="component" value="Chromosome 25"/>
</dbReference>
<accession>A0ABN8Z3P2</accession>